<comment type="similarity">
    <text evidence="7">Belongs to the binding-protein-dependent transport system permease family.</text>
</comment>
<comment type="subcellular location">
    <subcellularLocation>
        <location evidence="1 7">Cell membrane</location>
        <topology evidence="1 7">Multi-pass membrane protein</topology>
    </subcellularLocation>
</comment>
<dbReference type="PANTHER" id="PTHR30151">
    <property type="entry name" value="ALKANE SULFONATE ABC TRANSPORTER-RELATED, MEMBRANE SUBUNIT"/>
    <property type="match status" value="1"/>
</dbReference>
<keyword evidence="6 7" id="KW-0472">Membrane</keyword>
<feature type="transmembrane region" description="Helical" evidence="7">
    <location>
        <begin position="195"/>
        <end position="219"/>
    </location>
</feature>
<dbReference type="InterPro" id="IPR035906">
    <property type="entry name" value="MetI-like_sf"/>
</dbReference>
<evidence type="ECO:0000313" key="9">
    <source>
        <dbReference type="EMBL" id="QIN77554.1"/>
    </source>
</evidence>
<dbReference type="KEGG" id="rmar:GBA65_02450"/>
<dbReference type="GO" id="GO:0005886">
    <property type="term" value="C:plasma membrane"/>
    <property type="evidence" value="ECO:0007669"/>
    <property type="project" value="UniProtKB-SubCell"/>
</dbReference>
<dbReference type="GO" id="GO:0055085">
    <property type="term" value="P:transmembrane transport"/>
    <property type="evidence" value="ECO:0007669"/>
    <property type="project" value="InterPro"/>
</dbReference>
<evidence type="ECO:0000256" key="2">
    <source>
        <dbReference type="ARBA" id="ARBA00022448"/>
    </source>
</evidence>
<keyword evidence="10" id="KW-1185">Reference proteome</keyword>
<reference evidence="9 10" key="1">
    <citation type="submission" date="2019-10" db="EMBL/GenBank/DDBJ databases">
        <title>Rubrobacter sp nov SCSIO 52915 isolated from a deep-sea sediment in the South China Sea.</title>
        <authorList>
            <person name="Chen R.W."/>
        </authorList>
    </citation>
    <scope>NUCLEOTIDE SEQUENCE [LARGE SCALE GENOMIC DNA]</scope>
    <source>
        <strain evidence="9 10">SCSIO 52915</strain>
    </source>
</reference>
<protein>
    <submittedName>
        <fullName evidence="9">ABC transporter permease subunit</fullName>
    </submittedName>
</protein>
<evidence type="ECO:0000256" key="6">
    <source>
        <dbReference type="ARBA" id="ARBA00023136"/>
    </source>
</evidence>
<dbReference type="AlphaFoldDB" id="A0A6G8PT85"/>
<evidence type="ECO:0000256" key="3">
    <source>
        <dbReference type="ARBA" id="ARBA00022475"/>
    </source>
</evidence>
<gene>
    <name evidence="9" type="ORF">GBA65_02450</name>
</gene>
<evidence type="ECO:0000256" key="5">
    <source>
        <dbReference type="ARBA" id="ARBA00022989"/>
    </source>
</evidence>
<proteinExistence type="inferred from homology"/>
<evidence type="ECO:0000313" key="10">
    <source>
        <dbReference type="Proteomes" id="UP000502706"/>
    </source>
</evidence>
<name>A0A6G8PT85_9ACTN</name>
<organism evidence="9 10">
    <name type="scientific">Rubrobacter marinus</name>
    <dbReference type="NCBI Taxonomy" id="2653852"/>
    <lineage>
        <taxon>Bacteria</taxon>
        <taxon>Bacillati</taxon>
        <taxon>Actinomycetota</taxon>
        <taxon>Rubrobacteria</taxon>
        <taxon>Rubrobacterales</taxon>
        <taxon>Rubrobacteraceae</taxon>
        <taxon>Rubrobacter</taxon>
    </lineage>
</organism>
<dbReference type="EMBL" id="CP045121">
    <property type="protein sequence ID" value="QIN77554.1"/>
    <property type="molecule type" value="Genomic_DNA"/>
</dbReference>
<feature type="domain" description="ABC transmembrane type-1" evidence="8">
    <location>
        <begin position="69"/>
        <end position="256"/>
    </location>
</feature>
<sequence length="265" mass="28456">MKHRKTGARKKAGGGRLRRALPAVLLGLLVLAGWEGAVRLFGIPSFLLPGPVEIAGAFWEARALLLEHSIPTAFEAIVGFLCAAVTGVVSGFLINRSALMERALYPWLVASQAVPIIALAPVLVTWFGYGPVPKVIVVTLFCFFPITVATADGLRSIDPELIRLMRSFGATGWRVFSMVEVPGALPFLFGGFRLAVTYCVIGAVTGEWVGSSEGLGFLINADKSQFEIARLFAEIGILSFMGVGLFLLVAGLQRLVAPWTLRRNG</sequence>
<dbReference type="CDD" id="cd06261">
    <property type="entry name" value="TM_PBP2"/>
    <property type="match status" value="1"/>
</dbReference>
<evidence type="ECO:0000256" key="1">
    <source>
        <dbReference type="ARBA" id="ARBA00004651"/>
    </source>
</evidence>
<dbReference type="InterPro" id="IPR000515">
    <property type="entry name" value="MetI-like"/>
</dbReference>
<feature type="transmembrane region" description="Helical" evidence="7">
    <location>
        <begin position="107"/>
        <end position="129"/>
    </location>
</feature>
<keyword evidence="5 7" id="KW-1133">Transmembrane helix</keyword>
<dbReference type="Pfam" id="PF00528">
    <property type="entry name" value="BPD_transp_1"/>
    <property type="match status" value="1"/>
</dbReference>
<dbReference type="RefSeq" id="WP_166395235.1">
    <property type="nucleotide sequence ID" value="NZ_CP045121.1"/>
</dbReference>
<keyword evidence="4 7" id="KW-0812">Transmembrane</keyword>
<dbReference type="PANTHER" id="PTHR30151:SF20">
    <property type="entry name" value="ABC TRANSPORTER PERMEASE PROTEIN HI_0355-RELATED"/>
    <property type="match status" value="1"/>
</dbReference>
<feature type="transmembrane region" description="Helical" evidence="7">
    <location>
        <begin position="73"/>
        <end position="95"/>
    </location>
</feature>
<dbReference type="PROSITE" id="PS50928">
    <property type="entry name" value="ABC_TM1"/>
    <property type="match status" value="1"/>
</dbReference>
<feature type="transmembrane region" description="Helical" evidence="7">
    <location>
        <begin position="231"/>
        <end position="252"/>
    </location>
</feature>
<keyword evidence="3" id="KW-1003">Cell membrane</keyword>
<dbReference type="Proteomes" id="UP000502706">
    <property type="component" value="Chromosome"/>
</dbReference>
<evidence type="ECO:0000259" key="8">
    <source>
        <dbReference type="PROSITE" id="PS50928"/>
    </source>
</evidence>
<evidence type="ECO:0000256" key="4">
    <source>
        <dbReference type="ARBA" id="ARBA00022692"/>
    </source>
</evidence>
<dbReference type="Gene3D" id="1.10.3720.10">
    <property type="entry name" value="MetI-like"/>
    <property type="match status" value="1"/>
</dbReference>
<evidence type="ECO:0000256" key="7">
    <source>
        <dbReference type="RuleBase" id="RU363032"/>
    </source>
</evidence>
<keyword evidence="2 7" id="KW-0813">Transport</keyword>
<accession>A0A6G8PT85</accession>
<feature type="transmembrane region" description="Helical" evidence="7">
    <location>
        <begin position="135"/>
        <end position="155"/>
    </location>
</feature>
<dbReference type="SUPFAM" id="SSF161098">
    <property type="entry name" value="MetI-like"/>
    <property type="match status" value="1"/>
</dbReference>